<gene>
    <name evidence="1" type="ORF">Afe05nite_70250</name>
</gene>
<dbReference type="RefSeq" id="WP_203821558.1">
    <property type="nucleotide sequence ID" value="NZ_BAAABP010000085.1"/>
</dbReference>
<accession>A0A919J7D6</accession>
<evidence type="ECO:0000313" key="1">
    <source>
        <dbReference type="EMBL" id="GIE15185.1"/>
    </source>
</evidence>
<dbReference type="AlphaFoldDB" id="A0A919J7D6"/>
<reference evidence="1" key="1">
    <citation type="submission" date="2021-01" db="EMBL/GenBank/DDBJ databases">
        <title>Whole genome shotgun sequence of Actinoplanes ferrugineus NBRC 15555.</title>
        <authorList>
            <person name="Komaki H."/>
            <person name="Tamura T."/>
        </authorList>
    </citation>
    <scope>NUCLEOTIDE SEQUENCE</scope>
    <source>
        <strain evidence="1">NBRC 15555</strain>
    </source>
</reference>
<name>A0A919J7D6_9ACTN</name>
<sequence length="52" mass="5841">MPDWHLLQLDGTPAYCGEEDIERSCGEVFATGRAVAEPKRRTSDRMGECDLQ</sequence>
<dbReference type="Proteomes" id="UP000598174">
    <property type="component" value="Unassembled WGS sequence"/>
</dbReference>
<proteinExistence type="predicted"/>
<protein>
    <submittedName>
        <fullName evidence="1">Uncharacterized protein</fullName>
    </submittedName>
</protein>
<organism evidence="1 2">
    <name type="scientific">Paractinoplanes ferrugineus</name>
    <dbReference type="NCBI Taxonomy" id="113564"/>
    <lineage>
        <taxon>Bacteria</taxon>
        <taxon>Bacillati</taxon>
        <taxon>Actinomycetota</taxon>
        <taxon>Actinomycetes</taxon>
        <taxon>Micromonosporales</taxon>
        <taxon>Micromonosporaceae</taxon>
        <taxon>Paractinoplanes</taxon>
    </lineage>
</organism>
<comment type="caution">
    <text evidence="1">The sequence shown here is derived from an EMBL/GenBank/DDBJ whole genome shotgun (WGS) entry which is preliminary data.</text>
</comment>
<keyword evidence="2" id="KW-1185">Reference proteome</keyword>
<dbReference type="EMBL" id="BOMM01000063">
    <property type="protein sequence ID" value="GIE15185.1"/>
    <property type="molecule type" value="Genomic_DNA"/>
</dbReference>
<evidence type="ECO:0000313" key="2">
    <source>
        <dbReference type="Proteomes" id="UP000598174"/>
    </source>
</evidence>